<accession>A0A2Z7CE81</accession>
<gene>
    <name evidence="2" type="ORF">F511_42788</name>
</gene>
<evidence type="ECO:0000313" key="2">
    <source>
        <dbReference type="EMBL" id="KZV42960.1"/>
    </source>
</evidence>
<name>A0A2Z7CE81_9LAMI</name>
<evidence type="ECO:0000313" key="3">
    <source>
        <dbReference type="Proteomes" id="UP000250235"/>
    </source>
</evidence>
<reference evidence="2 3" key="1">
    <citation type="journal article" date="2015" name="Proc. Natl. Acad. Sci. U.S.A.">
        <title>The resurrection genome of Boea hygrometrica: A blueprint for survival of dehydration.</title>
        <authorList>
            <person name="Xiao L."/>
            <person name="Yang G."/>
            <person name="Zhang L."/>
            <person name="Yang X."/>
            <person name="Zhao S."/>
            <person name="Ji Z."/>
            <person name="Zhou Q."/>
            <person name="Hu M."/>
            <person name="Wang Y."/>
            <person name="Chen M."/>
            <person name="Xu Y."/>
            <person name="Jin H."/>
            <person name="Xiao X."/>
            <person name="Hu G."/>
            <person name="Bao F."/>
            <person name="Hu Y."/>
            <person name="Wan P."/>
            <person name="Li L."/>
            <person name="Deng X."/>
            <person name="Kuang T."/>
            <person name="Xiang C."/>
            <person name="Zhu J.K."/>
            <person name="Oliver M.J."/>
            <person name="He Y."/>
        </authorList>
    </citation>
    <scope>NUCLEOTIDE SEQUENCE [LARGE SCALE GENOMIC DNA]</scope>
    <source>
        <strain evidence="3">cv. XS01</strain>
    </source>
</reference>
<proteinExistence type="predicted"/>
<feature type="compositionally biased region" description="Basic and acidic residues" evidence="1">
    <location>
        <begin position="87"/>
        <end position="99"/>
    </location>
</feature>
<protein>
    <submittedName>
        <fullName evidence="2">Uncharacterized protein</fullName>
    </submittedName>
</protein>
<dbReference type="EMBL" id="KQ998407">
    <property type="protein sequence ID" value="KZV42960.1"/>
    <property type="molecule type" value="Genomic_DNA"/>
</dbReference>
<evidence type="ECO:0000256" key="1">
    <source>
        <dbReference type="SAM" id="MobiDB-lite"/>
    </source>
</evidence>
<dbReference type="AlphaFoldDB" id="A0A2Z7CE81"/>
<organism evidence="2 3">
    <name type="scientific">Dorcoceras hygrometricum</name>
    <dbReference type="NCBI Taxonomy" id="472368"/>
    <lineage>
        <taxon>Eukaryota</taxon>
        <taxon>Viridiplantae</taxon>
        <taxon>Streptophyta</taxon>
        <taxon>Embryophyta</taxon>
        <taxon>Tracheophyta</taxon>
        <taxon>Spermatophyta</taxon>
        <taxon>Magnoliopsida</taxon>
        <taxon>eudicotyledons</taxon>
        <taxon>Gunneridae</taxon>
        <taxon>Pentapetalae</taxon>
        <taxon>asterids</taxon>
        <taxon>lamiids</taxon>
        <taxon>Lamiales</taxon>
        <taxon>Gesneriaceae</taxon>
        <taxon>Didymocarpoideae</taxon>
        <taxon>Trichosporeae</taxon>
        <taxon>Loxocarpinae</taxon>
        <taxon>Dorcoceras</taxon>
    </lineage>
</organism>
<dbReference type="Proteomes" id="UP000250235">
    <property type="component" value="Unassembled WGS sequence"/>
</dbReference>
<feature type="compositionally biased region" description="Polar residues" evidence="1">
    <location>
        <begin position="73"/>
        <end position="86"/>
    </location>
</feature>
<keyword evidence="3" id="KW-1185">Reference proteome</keyword>
<feature type="region of interest" description="Disordered" evidence="1">
    <location>
        <begin position="73"/>
        <end position="99"/>
    </location>
</feature>
<sequence>MKMKMEMRKNLKVGCTRSVSIGQSWINTEADQIGRELHAIKEMSKLELITSYSIPKESWRKIAVVKEETSWEENQLGNMLRPQQCSRADKIKKEKNKSS</sequence>